<comment type="catalytic activity">
    <reaction evidence="5">
        <text>alpha-D-glucose 1-phosphate + UTP + H(+) = UDP-alpha-D-glucose + diphosphate</text>
        <dbReference type="Rhea" id="RHEA:19889"/>
        <dbReference type="ChEBI" id="CHEBI:15378"/>
        <dbReference type="ChEBI" id="CHEBI:33019"/>
        <dbReference type="ChEBI" id="CHEBI:46398"/>
        <dbReference type="ChEBI" id="CHEBI:58601"/>
        <dbReference type="ChEBI" id="CHEBI:58885"/>
        <dbReference type="EC" id="2.7.7.9"/>
    </reaction>
</comment>
<dbReference type="GO" id="GO:0006011">
    <property type="term" value="P:UDP-alpha-D-glucose metabolic process"/>
    <property type="evidence" value="ECO:0007669"/>
    <property type="project" value="InterPro"/>
</dbReference>
<dbReference type="PANTHER" id="PTHR43197">
    <property type="entry name" value="UTP--GLUCOSE-1-PHOSPHATE URIDYLYLTRANSFERASE"/>
    <property type="match status" value="1"/>
</dbReference>
<dbReference type="Proteomes" id="UP000679129">
    <property type="component" value="Chromosome"/>
</dbReference>
<dbReference type="Gene3D" id="3.90.550.10">
    <property type="entry name" value="Spore Coat Polysaccharide Biosynthesis Protein SpsA, Chain A"/>
    <property type="match status" value="1"/>
</dbReference>
<protein>
    <recommendedName>
        <fullName evidence="2">UTP--glucose-1-phosphate uridylyltransferase</fullName>
        <ecNumber evidence="2">2.7.7.9</ecNumber>
    </recommendedName>
</protein>
<proteinExistence type="inferred from homology"/>
<name>A0A8F1MBM1_9BACT</name>
<gene>
    <name evidence="7" type="ORF">KOY48_01200</name>
</gene>
<reference evidence="7" key="1">
    <citation type="submission" date="2021-06" db="EMBL/GenBank/DDBJ databases">
        <title>An adapted protocol for Saccharibacteria cultivation: two new species join this phylum of Candidate Phyla Radiations.</title>
        <authorList>
            <person name="Ibrahim A."/>
            <person name="Maatouk M."/>
            <person name="Zgheib R."/>
            <person name="Haddad G."/>
            <person name="Bou Khalil J."/>
            <person name="Raoult D."/>
            <person name="Bittar F."/>
        </authorList>
    </citation>
    <scope>NUCLEOTIDE SEQUENCE</scope>
    <source>
        <strain evidence="7">IHU1</strain>
    </source>
</reference>
<organism evidence="7 8">
    <name type="scientific">Candidatus Minimicrobia naudis</name>
    <dbReference type="NCBI Taxonomy" id="2841263"/>
    <lineage>
        <taxon>Bacteria</taxon>
        <taxon>Candidatus Saccharimonadota</taxon>
        <taxon>Candidatus Saccharimonadota incertae sedis</taxon>
        <taxon>Candidatus Minimicrobia</taxon>
    </lineage>
</organism>
<dbReference type="InterPro" id="IPR005835">
    <property type="entry name" value="NTP_transferase_dom"/>
</dbReference>
<evidence type="ECO:0000256" key="4">
    <source>
        <dbReference type="ARBA" id="ARBA00022695"/>
    </source>
</evidence>
<keyword evidence="8" id="KW-1185">Reference proteome</keyword>
<keyword evidence="3" id="KW-0808">Transferase</keyword>
<comment type="similarity">
    <text evidence="1">Belongs to the UDPGP type 2 family.</text>
</comment>
<dbReference type="SUPFAM" id="SSF53448">
    <property type="entry name" value="Nucleotide-diphospho-sugar transferases"/>
    <property type="match status" value="1"/>
</dbReference>
<evidence type="ECO:0000256" key="1">
    <source>
        <dbReference type="ARBA" id="ARBA00006890"/>
    </source>
</evidence>
<evidence type="ECO:0000313" key="8">
    <source>
        <dbReference type="Proteomes" id="UP000679129"/>
    </source>
</evidence>
<dbReference type="EC" id="2.7.7.9" evidence="2"/>
<dbReference type="Pfam" id="PF00483">
    <property type="entry name" value="NTP_transferase"/>
    <property type="match status" value="1"/>
</dbReference>
<evidence type="ECO:0000256" key="5">
    <source>
        <dbReference type="ARBA" id="ARBA00048128"/>
    </source>
</evidence>
<dbReference type="AlphaFoldDB" id="A0A8F1MBM1"/>
<accession>A0A8F1MBM1</accession>
<dbReference type="GO" id="GO:0003983">
    <property type="term" value="F:UTP:glucose-1-phosphate uridylyltransferase activity"/>
    <property type="evidence" value="ECO:0007669"/>
    <property type="project" value="UniProtKB-EC"/>
</dbReference>
<dbReference type="InterPro" id="IPR029044">
    <property type="entry name" value="Nucleotide-diphossugar_trans"/>
</dbReference>
<evidence type="ECO:0000256" key="2">
    <source>
        <dbReference type="ARBA" id="ARBA00012415"/>
    </source>
</evidence>
<dbReference type="EMBL" id="CP076460">
    <property type="protein sequence ID" value="QWQ32466.1"/>
    <property type="molecule type" value="Genomic_DNA"/>
</dbReference>
<evidence type="ECO:0000256" key="3">
    <source>
        <dbReference type="ARBA" id="ARBA00022679"/>
    </source>
</evidence>
<evidence type="ECO:0000313" key="7">
    <source>
        <dbReference type="EMBL" id="QWQ32466.1"/>
    </source>
</evidence>
<feature type="domain" description="Nucleotidyl transferase" evidence="6">
    <location>
        <begin position="4"/>
        <end position="73"/>
    </location>
</feature>
<sequence length="138" mass="15732">MITKAIIPVAGWGTRMLPITKSIEKCMLPVGTRPVIDYIVQDVVRAGVKDIYFVVGEQSTQVQSYYRSNIQLNDYLRRAGKEDKLPLVAPLRDVRIHFLTQPGTGWLRHKHSSWSGERIHRTGRVGLCDYGRSILLAW</sequence>
<dbReference type="InterPro" id="IPR005771">
    <property type="entry name" value="GalU_uridylyltTrfase_bac/arc"/>
</dbReference>
<dbReference type="KEGG" id="mnd:KOY48_01200"/>
<keyword evidence="4" id="KW-0548">Nucleotidyltransferase</keyword>
<evidence type="ECO:0000259" key="6">
    <source>
        <dbReference type="Pfam" id="PF00483"/>
    </source>
</evidence>
<dbReference type="PANTHER" id="PTHR43197:SF1">
    <property type="entry name" value="UTP--GLUCOSE-1-PHOSPHATE URIDYLYLTRANSFERASE"/>
    <property type="match status" value="1"/>
</dbReference>